<dbReference type="InterPro" id="IPR008964">
    <property type="entry name" value="Invasin/intimin_cell_adhesion"/>
</dbReference>
<dbReference type="InterPro" id="IPR013783">
    <property type="entry name" value="Ig-like_fold"/>
</dbReference>
<evidence type="ECO:0000313" key="4">
    <source>
        <dbReference type="Proteomes" id="UP000199228"/>
    </source>
</evidence>
<feature type="chain" id="PRO_5038368147" evidence="1">
    <location>
        <begin position="25"/>
        <end position="452"/>
    </location>
</feature>
<feature type="domain" description="BIG2" evidence="2">
    <location>
        <begin position="370"/>
        <end position="449"/>
    </location>
</feature>
<dbReference type="Gene3D" id="3.80.10.10">
    <property type="entry name" value="Ribonuclease Inhibitor"/>
    <property type="match status" value="1"/>
</dbReference>
<reference evidence="3 4" key="1">
    <citation type="submission" date="2016-10" db="EMBL/GenBank/DDBJ databases">
        <authorList>
            <person name="de Groot N.N."/>
        </authorList>
    </citation>
    <scope>NUCLEOTIDE SEQUENCE [LARGE SCALE GENOMIC DNA]</scope>
    <source>
        <strain evidence="3 4">DSM 3217</strain>
    </source>
</reference>
<organism evidence="3 4">
    <name type="scientific">Eubacterium oxidoreducens</name>
    <dbReference type="NCBI Taxonomy" id="1732"/>
    <lineage>
        <taxon>Bacteria</taxon>
        <taxon>Bacillati</taxon>
        <taxon>Bacillota</taxon>
        <taxon>Clostridia</taxon>
        <taxon>Eubacteriales</taxon>
        <taxon>Eubacteriaceae</taxon>
        <taxon>Eubacterium</taxon>
    </lineage>
</organism>
<dbReference type="RefSeq" id="WP_090173994.1">
    <property type="nucleotide sequence ID" value="NZ_FMXR01000012.1"/>
</dbReference>
<dbReference type="Pfam" id="PF02368">
    <property type="entry name" value="Big_2"/>
    <property type="match status" value="1"/>
</dbReference>
<accession>A0A1G6BSJ4</accession>
<dbReference type="AlphaFoldDB" id="A0A1G6BSJ4"/>
<dbReference type="SUPFAM" id="SSF49373">
    <property type="entry name" value="Invasin/intimin cell-adhesion fragments"/>
    <property type="match status" value="1"/>
</dbReference>
<feature type="signal peptide" evidence="1">
    <location>
        <begin position="1"/>
        <end position="24"/>
    </location>
</feature>
<dbReference type="OrthoDB" id="1814867at2"/>
<dbReference type="Gene3D" id="2.60.40.10">
    <property type="entry name" value="Immunoglobulins"/>
    <property type="match status" value="1"/>
</dbReference>
<dbReference type="InterPro" id="IPR026906">
    <property type="entry name" value="LRR_5"/>
</dbReference>
<sequence>MNKVVQKVGAVMLALAVVATSVMIAPQLSQKAYAESFVEATIGDWDVTIYDGGASIWFTGYNGNETTVTVPTSVTYNGTEYDAGDNSEFCLAEAFQNNTNVKEIIIPDGIVAIVQNSFDGCTSLEKVAIGATDTLYISTDVFKGLASLKDYYFAGDSDLNATGIAESGIGQDSDGNVYAGVTIHTIEGSPIDSAILSINAGSSGNVMTLDYNTEYPYEDAEAVLEDGSEDGASASGVGDDGTAIGEGATSDAAESYLTSYKKETDPEGSVYALLQAKITKVSKKSLKLQYKKVSGAKTYVVYGNACSKKNKLIKLTTTKKNSVVIKKIKNKKVKKGTYYKFIVVALDKNNNVVSTSKMVHAATLGGKVGNAKKLQINKNKVTLKKGKTFKLVTKEVSALKIKKHRKVAYESTNTKVATVSKSGKIKAKKKGKCYVYAYAQNGLSKKVKVIVK</sequence>
<dbReference type="Pfam" id="PF13306">
    <property type="entry name" value="LRR_5"/>
    <property type="match status" value="1"/>
</dbReference>
<dbReference type="InterPro" id="IPR032675">
    <property type="entry name" value="LRR_dom_sf"/>
</dbReference>
<evidence type="ECO:0000259" key="2">
    <source>
        <dbReference type="SMART" id="SM00635"/>
    </source>
</evidence>
<dbReference type="InterPro" id="IPR003343">
    <property type="entry name" value="Big_2"/>
</dbReference>
<dbReference type="EMBL" id="FMXR01000012">
    <property type="protein sequence ID" value="SDB23603.1"/>
    <property type="molecule type" value="Genomic_DNA"/>
</dbReference>
<evidence type="ECO:0000256" key="1">
    <source>
        <dbReference type="SAM" id="SignalP"/>
    </source>
</evidence>
<gene>
    <name evidence="3" type="ORF">SAMN02910417_01762</name>
</gene>
<dbReference type="Proteomes" id="UP000199228">
    <property type="component" value="Unassembled WGS sequence"/>
</dbReference>
<proteinExistence type="predicted"/>
<protein>
    <submittedName>
        <fullName evidence="3">Leucine rich repeat-containing protein</fullName>
    </submittedName>
</protein>
<dbReference type="SMART" id="SM00635">
    <property type="entry name" value="BID_2"/>
    <property type="match status" value="1"/>
</dbReference>
<dbReference type="Gene3D" id="2.60.40.1080">
    <property type="match status" value="1"/>
</dbReference>
<evidence type="ECO:0000313" key="3">
    <source>
        <dbReference type="EMBL" id="SDB23603.1"/>
    </source>
</evidence>
<name>A0A1G6BSJ4_EUBOX</name>
<keyword evidence="1" id="KW-0732">Signal</keyword>
<keyword evidence="4" id="KW-1185">Reference proteome</keyword>
<dbReference type="STRING" id="1732.SAMN02910417_01762"/>